<dbReference type="AlphaFoldDB" id="A0AA38TK94"/>
<dbReference type="PROSITE" id="PS50181">
    <property type="entry name" value="FBOX"/>
    <property type="match status" value="1"/>
</dbReference>
<dbReference type="SUPFAM" id="SSF81383">
    <property type="entry name" value="F-box domain"/>
    <property type="match status" value="1"/>
</dbReference>
<dbReference type="InterPro" id="IPR001810">
    <property type="entry name" value="F-box_dom"/>
</dbReference>
<comment type="caution">
    <text evidence="2">The sequence shown here is derived from an EMBL/GenBank/DDBJ whole genome shotgun (WGS) entry which is preliminary data.</text>
</comment>
<sequence length="148" mass="17275">MAVDLLPDELIVQILSILPAKSLLRCRLVCKCWLNLLNSTRFKLMHLHNFNQLNPRYFIRRLDYYESEEYYDVYFDNEAFTLDGGTQIQFPLDSLNICFRIIGCCNGVVCLSDDNYDDDDDEDGDEEGFSLDTIILWNPSIRRKGKNS</sequence>
<dbReference type="Pfam" id="PF12937">
    <property type="entry name" value="F-box-like"/>
    <property type="match status" value="1"/>
</dbReference>
<dbReference type="Gene3D" id="1.20.1280.50">
    <property type="match status" value="1"/>
</dbReference>
<gene>
    <name evidence="2" type="ORF">OSB04_013157</name>
</gene>
<dbReference type="PANTHER" id="PTHR31672">
    <property type="entry name" value="BNACNNG10540D PROTEIN"/>
    <property type="match status" value="1"/>
</dbReference>
<feature type="domain" description="F-box" evidence="1">
    <location>
        <begin position="1"/>
        <end position="45"/>
    </location>
</feature>
<dbReference type="InterPro" id="IPR036047">
    <property type="entry name" value="F-box-like_dom_sf"/>
</dbReference>
<dbReference type="CDD" id="cd22157">
    <property type="entry name" value="F-box_AtFBW1-like"/>
    <property type="match status" value="1"/>
</dbReference>
<organism evidence="2 3">
    <name type="scientific">Centaurea solstitialis</name>
    <name type="common">yellow star-thistle</name>
    <dbReference type="NCBI Taxonomy" id="347529"/>
    <lineage>
        <taxon>Eukaryota</taxon>
        <taxon>Viridiplantae</taxon>
        <taxon>Streptophyta</taxon>
        <taxon>Embryophyta</taxon>
        <taxon>Tracheophyta</taxon>
        <taxon>Spermatophyta</taxon>
        <taxon>Magnoliopsida</taxon>
        <taxon>eudicotyledons</taxon>
        <taxon>Gunneridae</taxon>
        <taxon>Pentapetalae</taxon>
        <taxon>asterids</taxon>
        <taxon>campanulids</taxon>
        <taxon>Asterales</taxon>
        <taxon>Asteraceae</taxon>
        <taxon>Carduoideae</taxon>
        <taxon>Cardueae</taxon>
        <taxon>Centaureinae</taxon>
        <taxon>Centaurea</taxon>
    </lineage>
</organism>
<dbReference type="Proteomes" id="UP001172457">
    <property type="component" value="Chromosome 3"/>
</dbReference>
<dbReference type="InterPro" id="IPR050796">
    <property type="entry name" value="SCF_F-box_component"/>
</dbReference>
<dbReference type="PANTHER" id="PTHR31672:SF13">
    <property type="entry name" value="F-BOX PROTEIN CPR30-LIKE"/>
    <property type="match status" value="1"/>
</dbReference>
<keyword evidence="3" id="KW-1185">Reference proteome</keyword>
<reference evidence="2" key="1">
    <citation type="submission" date="2023-03" db="EMBL/GenBank/DDBJ databases">
        <title>Chromosome-scale reference genome and RAD-based genetic map of yellow starthistle (Centaurea solstitialis) reveal putative structural variation and QTLs associated with invader traits.</title>
        <authorList>
            <person name="Reatini B."/>
            <person name="Cang F.A."/>
            <person name="Jiang Q."/>
            <person name="Mckibben M.T.W."/>
            <person name="Barker M.S."/>
            <person name="Rieseberg L.H."/>
            <person name="Dlugosch K.M."/>
        </authorList>
    </citation>
    <scope>NUCLEOTIDE SEQUENCE</scope>
    <source>
        <strain evidence="2">CAN-66</strain>
        <tissue evidence="2">Leaf</tissue>
    </source>
</reference>
<evidence type="ECO:0000259" key="1">
    <source>
        <dbReference type="PROSITE" id="PS50181"/>
    </source>
</evidence>
<protein>
    <recommendedName>
        <fullName evidence="1">F-box domain-containing protein</fullName>
    </recommendedName>
</protein>
<accession>A0AA38TK94</accession>
<dbReference type="SMART" id="SM00256">
    <property type="entry name" value="FBOX"/>
    <property type="match status" value="1"/>
</dbReference>
<evidence type="ECO:0000313" key="2">
    <source>
        <dbReference type="EMBL" id="KAJ9558543.1"/>
    </source>
</evidence>
<name>A0AA38TK94_9ASTR</name>
<dbReference type="EMBL" id="JARYMX010000003">
    <property type="protein sequence ID" value="KAJ9558543.1"/>
    <property type="molecule type" value="Genomic_DNA"/>
</dbReference>
<evidence type="ECO:0000313" key="3">
    <source>
        <dbReference type="Proteomes" id="UP001172457"/>
    </source>
</evidence>
<proteinExistence type="predicted"/>